<dbReference type="InterPro" id="IPR036291">
    <property type="entry name" value="NAD(P)-bd_dom_sf"/>
</dbReference>
<evidence type="ECO:0000313" key="3">
    <source>
        <dbReference type="Proteomes" id="UP000622552"/>
    </source>
</evidence>
<dbReference type="EC" id="1.1.1.344" evidence="2"/>
<keyword evidence="3" id="KW-1185">Reference proteome</keyword>
<evidence type="ECO:0000259" key="1">
    <source>
        <dbReference type="Pfam" id="PF01370"/>
    </source>
</evidence>
<comment type="caution">
    <text evidence="2">The sequence shown here is derived from an EMBL/GenBank/DDBJ whole genome shotgun (WGS) entry which is preliminary data.</text>
</comment>
<dbReference type="RefSeq" id="WP_197001462.1">
    <property type="nucleotide sequence ID" value="NZ_BONS01000034.1"/>
</dbReference>
<dbReference type="Gene3D" id="3.40.50.720">
    <property type="entry name" value="NAD(P)-binding Rossmann-like Domain"/>
    <property type="match status" value="1"/>
</dbReference>
<dbReference type="SUPFAM" id="SSF51735">
    <property type="entry name" value="NAD(P)-binding Rossmann-fold domains"/>
    <property type="match status" value="1"/>
</dbReference>
<dbReference type="Pfam" id="PF01370">
    <property type="entry name" value="Epimerase"/>
    <property type="match status" value="1"/>
</dbReference>
<gene>
    <name evidence="2" type="ORF">IW245_000393</name>
</gene>
<dbReference type="Proteomes" id="UP000622552">
    <property type="component" value="Unassembled WGS sequence"/>
</dbReference>
<dbReference type="InterPro" id="IPR001509">
    <property type="entry name" value="Epimerase_deHydtase"/>
</dbReference>
<reference evidence="2" key="1">
    <citation type="submission" date="2020-11" db="EMBL/GenBank/DDBJ databases">
        <title>Sequencing the genomes of 1000 actinobacteria strains.</title>
        <authorList>
            <person name="Klenk H.-P."/>
        </authorList>
    </citation>
    <scope>NUCLEOTIDE SEQUENCE</scope>
    <source>
        <strain evidence="2">DSM 45356</strain>
    </source>
</reference>
<dbReference type="GO" id="GO:0016491">
    <property type="term" value="F:oxidoreductase activity"/>
    <property type="evidence" value="ECO:0007669"/>
    <property type="project" value="UniProtKB-KW"/>
</dbReference>
<feature type="domain" description="NAD-dependent epimerase/dehydratase" evidence="1">
    <location>
        <begin position="3"/>
        <end position="232"/>
    </location>
</feature>
<evidence type="ECO:0000313" key="2">
    <source>
        <dbReference type="EMBL" id="MBG6134199.1"/>
    </source>
</evidence>
<organism evidence="2 3">
    <name type="scientific">Longispora fulva</name>
    <dbReference type="NCBI Taxonomy" id="619741"/>
    <lineage>
        <taxon>Bacteria</taxon>
        <taxon>Bacillati</taxon>
        <taxon>Actinomycetota</taxon>
        <taxon>Actinomycetes</taxon>
        <taxon>Micromonosporales</taxon>
        <taxon>Micromonosporaceae</taxon>
        <taxon>Longispora</taxon>
    </lineage>
</organism>
<sequence>MNVVVLGGTGFVGRHLCAAFVAAGHDVLAIASNRVSDPPSRLLTMDLLALDTAALTVLFVAERTDIVVNATGAVWGVTDDEMARVHVTLVEHVLDAMAAMPGGPRLVQLGSMYEYGPAPRGVAIGEDVPTRPTTWYSQTKLAGSDAVLTAARSGRVDGIVLRVSTAVGSGAPADSLPGRVCAQLLAAAADEPAVVRLTPLRDVRDFVDVRDVADAVVAAATAPVGGRVINIGSGTVVPVRRLVDLLVEASGLDAEVVEVPAAGPSRAGDGLAWQEVDIATARRLLDWTPRRGLEDSAREVWAARLVREGGTR</sequence>
<name>A0A8J7G9L1_9ACTN</name>
<proteinExistence type="predicted"/>
<dbReference type="AlphaFoldDB" id="A0A8J7G9L1"/>
<protein>
    <submittedName>
        <fullName evidence="2">dTDP-6-deoxy-L-talose 4-dehydrogenase [NAD(P)+]</fullName>
        <ecNumber evidence="2">1.1.1.344</ecNumber>
    </submittedName>
</protein>
<dbReference type="EMBL" id="JADOUF010000001">
    <property type="protein sequence ID" value="MBG6134199.1"/>
    <property type="molecule type" value="Genomic_DNA"/>
</dbReference>
<dbReference type="PANTHER" id="PTHR43245">
    <property type="entry name" value="BIFUNCTIONAL POLYMYXIN RESISTANCE PROTEIN ARNA"/>
    <property type="match status" value="1"/>
</dbReference>
<dbReference type="InterPro" id="IPR050177">
    <property type="entry name" value="Lipid_A_modif_metabolic_enz"/>
</dbReference>
<keyword evidence="2" id="KW-0560">Oxidoreductase</keyword>
<accession>A0A8J7G9L1</accession>